<feature type="region of interest" description="Disordered" evidence="1">
    <location>
        <begin position="219"/>
        <end position="261"/>
    </location>
</feature>
<dbReference type="Gene3D" id="2.120.10.80">
    <property type="entry name" value="Kelch-type beta propeller"/>
    <property type="match status" value="1"/>
</dbReference>
<organism evidence="2 3">
    <name type="scientific">Acaulospora morrowiae</name>
    <dbReference type="NCBI Taxonomy" id="94023"/>
    <lineage>
        <taxon>Eukaryota</taxon>
        <taxon>Fungi</taxon>
        <taxon>Fungi incertae sedis</taxon>
        <taxon>Mucoromycota</taxon>
        <taxon>Glomeromycotina</taxon>
        <taxon>Glomeromycetes</taxon>
        <taxon>Diversisporales</taxon>
        <taxon>Acaulosporaceae</taxon>
        <taxon>Acaulospora</taxon>
    </lineage>
</organism>
<dbReference type="EMBL" id="CAJVPV010029157">
    <property type="protein sequence ID" value="CAG8738000.1"/>
    <property type="molecule type" value="Genomic_DNA"/>
</dbReference>
<dbReference type="GO" id="GO:0045454">
    <property type="term" value="P:cell redox homeostasis"/>
    <property type="evidence" value="ECO:0007669"/>
    <property type="project" value="TreeGrafter"/>
</dbReference>
<dbReference type="InterPro" id="IPR015915">
    <property type="entry name" value="Kelch-typ_b-propeller"/>
</dbReference>
<dbReference type="SUPFAM" id="SSF117281">
    <property type="entry name" value="Kelch motif"/>
    <property type="match status" value="1"/>
</dbReference>
<sequence>MTTNPGLQSISDLTASTRLTTGDIPPPLVGSSTVVIGTHLYLFAGRLVSSRRMTNELYMLDLETFVWTKIQDNNQQAPKARYFHSSNQYKNSIIVFGGMGYSKSSDSLCVLDDICIFDLETSSWRYPEIVQSDFSPRPRYAHLASVTANKLVVIGGQDMTNYYIEEINVFDLNEMKWTLSRSFEKHCGAYRSVAVSSINHTNLPLFGNSMNDTVSLTSFEDSETSPAQIRKTTSSQSLSSTPSATNVIRKPPSVGAFGRPVSIRRTPSGQTLIRSQSIKRMQSSGNSFYRLSYTTN</sequence>
<protein>
    <submittedName>
        <fullName evidence="2">12472_t:CDS:1</fullName>
    </submittedName>
</protein>
<proteinExistence type="predicted"/>
<name>A0A9N9II27_9GLOM</name>
<evidence type="ECO:0000256" key="1">
    <source>
        <dbReference type="SAM" id="MobiDB-lite"/>
    </source>
</evidence>
<dbReference type="Pfam" id="PF24681">
    <property type="entry name" value="Kelch_KLHDC2_KLHL20_DRC7"/>
    <property type="match status" value="1"/>
</dbReference>
<accession>A0A9N9II27</accession>
<feature type="compositionally biased region" description="Polar residues" evidence="1">
    <location>
        <begin position="219"/>
        <end position="231"/>
    </location>
</feature>
<dbReference type="AlphaFoldDB" id="A0A9N9II27"/>
<feature type="non-terminal residue" evidence="2">
    <location>
        <position position="296"/>
    </location>
</feature>
<evidence type="ECO:0000313" key="3">
    <source>
        <dbReference type="Proteomes" id="UP000789342"/>
    </source>
</evidence>
<keyword evidence="3" id="KW-1185">Reference proteome</keyword>
<dbReference type="Proteomes" id="UP000789342">
    <property type="component" value="Unassembled WGS sequence"/>
</dbReference>
<comment type="caution">
    <text evidence="2">The sequence shown here is derived from an EMBL/GenBank/DDBJ whole genome shotgun (WGS) entry which is preliminary data.</text>
</comment>
<reference evidence="2" key="1">
    <citation type="submission" date="2021-06" db="EMBL/GenBank/DDBJ databases">
        <authorList>
            <person name="Kallberg Y."/>
            <person name="Tangrot J."/>
            <person name="Rosling A."/>
        </authorList>
    </citation>
    <scope>NUCLEOTIDE SEQUENCE</scope>
    <source>
        <strain evidence="2">CL551</strain>
    </source>
</reference>
<feature type="compositionally biased region" description="Low complexity" evidence="1">
    <location>
        <begin position="232"/>
        <end position="245"/>
    </location>
</feature>
<dbReference type="GO" id="GO:0005739">
    <property type="term" value="C:mitochondrion"/>
    <property type="evidence" value="ECO:0007669"/>
    <property type="project" value="TreeGrafter"/>
</dbReference>
<dbReference type="OrthoDB" id="10001928at2759"/>
<dbReference type="PANTHER" id="PTHR43503:SF2">
    <property type="entry name" value="NEGATIVE REGULATOR OF SPORULATION MDS3-RELATED"/>
    <property type="match status" value="1"/>
</dbReference>
<dbReference type="PANTHER" id="PTHR43503">
    <property type="entry name" value="MCG48959-RELATED"/>
    <property type="match status" value="1"/>
</dbReference>
<gene>
    <name evidence="2" type="ORF">AMORRO_LOCUS14514</name>
</gene>
<dbReference type="GO" id="GO:0005829">
    <property type="term" value="C:cytosol"/>
    <property type="evidence" value="ECO:0007669"/>
    <property type="project" value="TreeGrafter"/>
</dbReference>
<evidence type="ECO:0000313" key="2">
    <source>
        <dbReference type="EMBL" id="CAG8738000.1"/>
    </source>
</evidence>